<dbReference type="KEGG" id="aoe:Clos_0131"/>
<keyword evidence="1" id="KW-0472">Membrane</keyword>
<proteinExistence type="predicted"/>
<dbReference type="STRING" id="350688.Clos_0131"/>
<reference evidence="3" key="1">
    <citation type="submission" date="2007-10" db="EMBL/GenBank/DDBJ databases">
        <title>Complete genome of Alkaliphilus oremlandii OhILAs.</title>
        <authorList>
            <person name="Copeland A."/>
            <person name="Lucas S."/>
            <person name="Lapidus A."/>
            <person name="Barry K."/>
            <person name="Detter J.C."/>
            <person name="Glavina del Rio T."/>
            <person name="Hammon N."/>
            <person name="Israni S."/>
            <person name="Dalin E."/>
            <person name="Tice H."/>
            <person name="Pitluck S."/>
            <person name="Chain P."/>
            <person name="Malfatti S."/>
            <person name="Shin M."/>
            <person name="Vergez L."/>
            <person name="Schmutz J."/>
            <person name="Larimer F."/>
            <person name="Land M."/>
            <person name="Hauser L."/>
            <person name="Kyrpides N."/>
            <person name="Mikhailova N."/>
            <person name="Stolz J.F."/>
            <person name="Dawson A."/>
            <person name="Fisher E."/>
            <person name="Crable B."/>
            <person name="Perera E."/>
            <person name="Lisak J."/>
            <person name="Ranganathan M."/>
            <person name="Basu P."/>
            <person name="Richardson P."/>
        </authorList>
    </citation>
    <scope>NUCLEOTIDE SEQUENCE [LARGE SCALE GENOMIC DNA]</scope>
    <source>
        <strain evidence="3">OhILAs</strain>
    </source>
</reference>
<name>A8MFQ9_ALKOO</name>
<dbReference type="EMBL" id="CP000853">
    <property type="protein sequence ID" value="ABW17698.1"/>
    <property type="molecule type" value="Genomic_DNA"/>
</dbReference>
<evidence type="ECO:0000313" key="3">
    <source>
        <dbReference type="Proteomes" id="UP000000269"/>
    </source>
</evidence>
<gene>
    <name evidence="2" type="ordered locus">Clos_0131</name>
</gene>
<keyword evidence="3" id="KW-1185">Reference proteome</keyword>
<dbReference type="RefSeq" id="WP_012158013.1">
    <property type="nucleotide sequence ID" value="NC_009922.1"/>
</dbReference>
<dbReference type="HOGENOM" id="CLU_2476499_0_0_9"/>
<sequence length="87" mass="9697">MAGMIYYNKAMKVIDRVLVTFTLIFVVVWVYTKASVSPYILLMLGLQRLLYAYNANKMELKRGVGISLGLGVLMVVTSCAMLVAAMR</sequence>
<feature type="transmembrane region" description="Helical" evidence="1">
    <location>
        <begin position="65"/>
        <end position="86"/>
    </location>
</feature>
<dbReference type="AlphaFoldDB" id="A8MFQ9"/>
<keyword evidence="1" id="KW-0812">Transmembrane</keyword>
<organism evidence="2 3">
    <name type="scientific">Alkaliphilus oremlandii (strain OhILAs)</name>
    <name type="common">Clostridium oremlandii (strain OhILAs)</name>
    <dbReference type="NCBI Taxonomy" id="350688"/>
    <lineage>
        <taxon>Bacteria</taxon>
        <taxon>Bacillati</taxon>
        <taxon>Bacillota</taxon>
        <taxon>Clostridia</taxon>
        <taxon>Peptostreptococcales</taxon>
        <taxon>Natronincolaceae</taxon>
        <taxon>Alkaliphilus</taxon>
    </lineage>
</organism>
<keyword evidence="1" id="KW-1133">Transmembrane helix</keyword>
<evidence type="ECO:0000256" key="1">
    <source>
        <dbReference type="SAM" id="Phobius"/>
    </source>
</evidence>
<accession>A8MFQ9</accession>
<evidence type="ECO:0000313" key="2">
    <source>
        <dbReference type="EMBL" id="ABW17698.1"/>
    </source>
</evidence>
<protein>
    <submittedName>
        <fullName evidence="2">Uncharacterized protein</fullName>
    </submittedName>
</protein>
<dbReference type="Proteomes" id="UP000000269">
    <property type="component" value="Chromosome"/>
</dbReference>